<keyword evidence="2" id="KW-1185">Reference proteome</keyword>
<dbReference type="Gene3D" id="1.10.533.10">
    <property type="entry name" value="Death Domain, Fas"/>
    <property type="match status" value="1"/>
</dbReference>
<proteinExistence type="predicted"/>
<dbReference type="CDD" id="cd01670">
    <property type="entry name" value="Death"/>
    <property type="match status" value="1"/>
</dbReference>
<dbReference type="InterPro" id="IPR011029">
    <property type="entry name" value="DEATH-like_dom_sf"/>
</dbReference>
<evidence type="ECO:0000313" key="2">
    <source>
        <dbReference type="Proteomes" id="UP000192223"/>
    </source>
</evidence>
<organism evidence="2 3">
    <name type="scientific">Agrilus planipennis</name>
    <name type="common">Emerald ash borer</name>
    <name type="synonym">Agrilus marcopoli</name>
    <dbReference type="NCBI Taxonomy" id="224129"/>
    <lineage>
        <taxon>Eukaryota</taxon>
        <taxon>Metazoa</taxon>
        <taxon>Ecdysozoa</taxon>
        <taxon>Arthropoda</taxon>
        <taxon>Hexapoda</taxon>
        <taxon>Insecta</taxon>
        <taxon>Pterygota</taxon>
        <taxon>Neoptera</taxon>
        <taxon>Endopterygota</taxon>
        <taxon>Coleoptera</taxon>
        <taxon>Polyphaga</taxon>
        <taxon>Elateriformia</taxon>
        <taxon>Buprestoidea</taxon>
        <taxon>Buprestidae</taxon>
        <taxon>Agrilinae</taxon>
        <taxon>Agrilus</taxon>
    </lineage>
</organism>
<dbReference type="PANTHER" id="PTHR13265">
    <property type="entry name" value="THO COMPLEX SUBUNIT 1"/>
    <property type="match status" value="1"/>
</dbReference>
<dbReference type="KEGG" id="apln:108734930"/>
<dbReference type="Proteomes" id="UP000192223">
    <property type="component" value="Unplaced"/>
</dbReference>
<dbReference type="Pfam" id="PF00531">
    <property type="entry name" value="Death"/>
    <property type="match status" value="1"/>
</dbReference>
<dbReference type="AlphaFoldDB" id="A0A1W4WQ11"/>
<dbReference type="Pfam" id="PF11957">
    <property type="entry name" value="efThoc1"/>
    <property type="match status" value="1"/>
</dbReference>
<dbReference type="CTD" id="40723"/>
<dbReference type="PANTHER" id="PTHR13265:SF0">
    <property type="entry name" value="HPR1"/>
    <property type="match status" value="1"/>
</dbReference>
<dbReference type="GeneID" id="108734930"/>
<protein>
    <submittedName>
        <fullName evidence="3">THO complex subunit 1</fullName>
    </submittedName>
</protein>
<accession>A0A1W4WQ11</accession>
<dbReference type="InterPro" id="IPR021861">
    <property type="entry name" value="THO_THOC1"/>
</dbReference>
<sequence>MAINYDILKQEYKELLSTVLQTNSIDILEQKNKTLQRNDLDLKSPLDQAFRDYALELLTEDGNVQVLQNLIVLCIASCRKGMTTPTIPVVLLGDIFDAVTLNVCEELFSFVESNVSVWKEELFFISCKNNLLRMCNDLLRRLSRSSATVFCGRILLFLAKFFPFSERSGLNIVSEFNLENITEYGADTTEETPTTDSESKKNIVIDYSLYCKFWSLQDFFRNPNQCYNKVQWKVFTSHTTNILNTFQGLKLDYVSKNIDWTDKNNESTPYFSKYLTNQKLLDLQIYDVNFRRFVLLQFLILFQYLTSNVKFKTDSFELKADQKEWIQNIIEKVYSLLRETPPDGTKFAEIVKNILHREEHWNTWKNDGCPEFKKGLQANQELTAEKRRTIIERPKLGDIIRDANNDGKYYLGTPELTKLWNLCPDNLEACKGKDRDFLPSLETYFSDAIDQLESPTPIKDEDKLLKDGNFGWRALRLLARRSPHFFTYTNNPMNQLPDYLEMMVRKIATERPGRVQEHSEQMDTEMEEVLFKAGEEENTNVEMRHEDSEFQDDHNIHPPITSVTSLQLDLFSRLISPNWKKLAAKLGYNADEIKFFEDENPTPEAQAKNMLHLWFEENQDDTLDNLAYILEGLGMTEAAEAVKSEIGSNES</sequence>
<reference evidence="3" key="1">
    <citation type="submission" date="2025-08" db="UniProtKB">
        <authorList>
            <consortium name="RefSeq"/>
        </authorList>
    </citation>
    <scope>IDENTIFICATION</scope>
    <source>
        <tissue evidence="3">Entire body</tissue>
    </source>
</reference>
<dbReference type="FunCoup" id="A0A1W4WQ11">
    <property type="interactions" value="1659"/>
</dbReference>
<dbReference type="SUPFAM" id="SSF47986">
    <property type="entry name" value="DEATH domain"/>
    <property type="match status" value="1"/>
</dbReference>
<dbReference type="InterPro" id="IPR000488">
    <property type="entry name" value="Death_dom"/>
</dbReference>
<name>A0A1W4WQ11_AGRPL</name>
<dbReference type="GO" id="GO:0007165">
    <property type="term" value="P:signal transduction"/>
    <property type="evidence" value="ECO:0007669"/>
    <property type="project" value="InterPro"/>
</dbReference>
<evidence type="ECO:0000313" key="3">
    <source>
        <dbReference type="RefSeq" id="XP_018322203.1"/>
    </source>
</evidence>
<dbReference type="STRING" id="224129.A0A1W4WQ11"/>
<feature type="domain" description="Death" evidence="1">
    <location>
        <begin position="578"/>
        <end position="646"/>
    </location>
</feature>
<evidence type="ECO:0000259" key="1">
    <source>
        <dbReference type="PROSITE" id="PS50017"/>
    </source>
</evidence>
<dbReference type="InParanoid" id="A0A1W4WQ11"/>
<gene>
    <name evidence="3" type="primary">LOC108734930</name>
</gene>
<dbReference type="SMART" id="SM00005">
    <property type="entry name" value="DEATH"/>
    <property type="match status" value="1"/>
</dbReference>
<dbReference type="PROSITE" id="PS50017">
    <property type="entry name" value="DEATH_DOMAIN"/>
    <property type="match status" value="1"/>
</dbReference>
<dbReference type="RefSeq" id="XP_018322203.1">
    <property type="nucleotide sequence ID" value="XM_018466701.1"/>
</dbReference>
<dbReference type="GO" id="GO:0000445">
    <property type="term" value="C:THO complex part of transcription export complex"/>
    <property type="evidence" value="ECO:0007669"/>
    <property type="project" value="TreeGrafter"/>
</dbReference>
<dbReference type="GO" id="GO:0006406">
    <property type="term" value="P:mRNA export from nucleus"/>
    <property type="evidence" value="ECO:0007669"/>
    <property type="project" value="TreeGrafter"/>
</dbReference>
<dbReference type="OrthoDB" id="10257415at2759"/>